<dbReference type="InterPro" id="IPR002155">
    <property type="entry name" value="Thiolase"/>
</dbReference>
<evidence type="ECO:0000256" key="5">
    <source>
        <dbReference type="ARBA" id="ARBA00024073"/>
    </source>
</evidence>
<comment type="caution">
    <text evidence="10">The sequence shown here is derived from an EMBL/GenBank/DDBJ whole genome shotgun (WGS) entry which is preliminary data.</text>
</comment>
<feature type="domain" description="Thiolase N-terminal" evidence="8">
    <location>
        <begin position="4"/>
        <end position="259"/>
    </location>
</feature>
<dbReference type="PROSITE" id="PS00098">
    <property type="entry name" value="THIOLASE_1"/>
    <property type="match status" value="1"/>
</dbReference>
<dbReference type="Pfam" id="PF02803">
    <property type="entry name" value="Thiolase_C"/>
    <property type="match status" value="1"/>
</dbReference>
<proteinExistence type="inferred from homology"/>
<dbReference type="GO" id="GO:0005737">
    <property type="term" value="C:cytoplasm"/>
    <property type="evidence" value="ECO:0007669"/>
    <property type="project" value="UniProtKB-ARBA"/>
</dbReference>
<protein>
    <recommendedName>
        <fullName evidence="5">acetyl-CoA C-acyltransferase</fullName>
        <ecNumber evidence="5">2.3.1.16</ecNumber>
    </recommendedName>
</protein>
<dbReference type="InterPro" id="IPR020613">
    <property type="entry name" value="Thiolase_CS"/>
</dbReference>
<dbReference type="NCBIfam" id="TIGR01930">
    <property type="entry name" value="AcCoA-C-Actrans"/>
    <property type="match status" value="1"/>
</dbReference>
<comment type="similarity">
    <text evidence="2 7">Belongs to the thiolase-like superfamily. Thiolase family.</text>
</comment>
<dbReference type="AlphaFoldDB" id="A0A953HT56"/>
<dbReference type="InterPro" id="IPR016039">
    <property type="entry name" value="Thiolase-like"/>
</dbReference>
<feature type="active site" description="Proton acceptor" evidence="6">
    <location>
        <position position="375"/>
    </location>
</feature>
<dbReference type="FunFam" id="3.40.47.10:FF:000010">
    <property type="entry name" value="Acetyl-CoA acetyltransferase (Thiolase)"/>
    <property type="match status" value="1"/>
</dbReference>
<organism evidence="10 11">
    <name type="scientific">Membranihabitans marinus</name>
    <dbReference type="NCBI Taxonomy" id="1227546"/>
    <lineage>
        <taxon>Bacteria</taxon>
        <taxon>Pseudomonadati</taxon>
        <taxon>Bacteroidota</taxon>
        <taxon>Saprospiria</taxon>
        <taxon>Saprospirales</taxon>
        <taxon>Saprospiraceae</taxon>
        <taxon>Membranihabitans</taxon>
    </lineage>
</organism>
<dbReference type="PIRSF" id="PIRSF000429">
    <property type="entry name" value="Ac-CoA_Ac_transf"/>
    <property type="match status" value="1"/>
</dbReference>
<dbReference type="EC" id="2.3.1.16" evidence="5"/>
<dbReference type="InterPro" id="IPR020615">
    <property type="entry name" value="Thiolase_acyl_enz_int_AS"/>
</dbReference>
<dbReference type="EMBL" id="JAHVHU010000005">
    <property type="protein sequence ID" value="MBY5957438.1"/>
    <property type="molecule type" value="Genomic_DNA"/>
</dbReference>
<dbReference type="RefSeq" id="WP_222578960.1">
    <property type="nucleotide sequence ID" value="NZ_JAHVHU010000005.1"/>
</dbReference>
<dbReference type="PROSITE" id="PS00737">
    <property type="entry name" value="THIOLASE_2"/>
    <property type="match status" value="1"/>
</dbReference>
<dbReference type="GO" id="GO:0010124">
    <property type="term" value="P:phenylacetate catabolic process"/>
    <property type="evidence" value="ECO:0007669"/>
    <property type="project" value="TreeGrafter"/>
</dbReference>
<gene>
    <name evidence="10" type="ORF">KUV50_04775</name>
</gene>
<evidence type="ECO:0000259" key="9">
    <source>
        <dbReference type="Pfam" id="PF02803"/>
    </source>
</evidence>
<dbReference type="PANTHER" id="PTHR43853">
    <property type="entry name" value="3-KETOACYL-COA THIOLASE, PEROXISOMAL"/>
    <property type="match status" value="1"/>
</dbReference>
<evidence type="ECO:0000256" key="7">
    <source>
        <dbReference type="RuleBase" id="RU003557"/>
    </source>
</evidence>
<sequence length="389" mass="41698">MEAYIIKCYRTAVGKAPRGVFRFTRPEDLAVAVINRIMDEVPGLEASEVDDVLVGCANPMGEQGLQIGRRISLEALGEKVPGVTVNRYCGSGLETIAMATAKIRSGMGHVFIAGGAESMSLIPMTGLKMAPKYDVVKNTPDHLVSMGLTAEAVARKYDISREDQDAFALRSHQNAAHAIDKGYFESQIVPFEVHQVYVEEGERKERNYTVDTDEGIRRDTSLEALAKLRPVFTRGGSVTAGNTSQTSDGASFTLVVSEEVVKRLNLTPMARLISCASAGVDPLYMGIGPIAAVPKALDQANMSLDQIDLIELNEAFATQSLAVTRELGFDLDKLNVNGGAIALGHPLGCTGAKLSTQIIHELHRRNGKYGLVTACIGGGQGIAGVFEKM</sequence>
<dbReference type="SUPFAM" id="SSF53901">
    <property type="entry name" value="Thiolase-like"/>
    <property type="match status" value="2"/>
</dbReference>
<accession>A0A953HT56</accession>
<feature type="active site" description="Proton acceptor" evidence="6">
    <location>
        <position position="345"/>
    </location>
</feature>
<evidence type="ECO:0000256" key="1">
    <source>
        <dbReference type="ARBA" id="ARBA00005189"/>
    </source>
</evidence>
<comment type="pathway">
    <text evidence="1">Lipid metabolism.</text>
</comment>
<dbReference type="InterPro" id="IPR020610">
    <property type="entry name" value="Thiolase_AS"/>
</dbReference>
<dbReference type="GO" id="GO:0006635">
    <property type="term" value="P:fatty acid beta-oxidation"/>
    <property type="evidence" value="ECO:0007669"/>
    <property type="project" value="TreeGrafter"/>
</dbReference>
<keyword evidence="11" id="KW-1185">Reference proteome</keyword>
<dbReference type="InterPro" id="IPR020616">
    <property type="entry name" value="Thiolase_N"/>
</dbReference>
<reference evidence="10" key="1">
    <citation type="submission" date="2021-06" db="EMBL/GenBank/DDBJ databases">
        <title>44 bacteria genomes isolated from Dapeng, Shenzhen.</title>
        <authorList>
            <person name="Zheng W."/>
            <person name="Yu S."/>
            <person name="Huang Y."/>
        </authorList>
    </citation>
    <scope>NUCLEOTIDE SEQUENCE</scope>
    <source>
        <strain evidence="10">DP5N28-2</strain>
    </source>
</reference>
<evidence type="ECO:0000256" key="6">
    <source>
        <dbReference type="PIRSR" id="PIRSR000429-1"/>
    </source>
</evidence>
<dbReference type="Gene3D" id="3.40.47.10">
    <property type="match status" value="1"/>
</dbReference>
<feature type="active site" description="Acyl-thioester intermediate" evidence="6">
    <location>
        <position position="89"/>
    </location>
</feature>
<evidence type="ECO:0000256" key="3">
    <source>
        <dbReference type="ARBA" id="ARBA00022679"/>
    </source>
</evidence>
<evidence type="ECO:0000256" key="4">
    <source>
        <dbReference type="ARBA" id="ARBA00023315"/>
    </source>
</evidence>
<evidence type="ECO:0000256" key="2">
    <source>
        <dbReference type="ARBA" id="ARBA00010982"/>
    </source>
</evidence>
<keyword evidence="3 7" id="KW-0808">Transferase</keyword>
<dbReference type="InterPro" id="IPR020617">
    <property type="entry name" value="Thiolase_C"/>
</dbReference>
<evidence type="ECO:0000313" key="11">
    <source>
        <dbReference type="Proteomes" id="UP000753961"/>
    </source>
</evidence>
<dbReference type="InterPro" id="IPR050215">
    <property type="entry name" value="Thiolase-like_sf_Thiolase"/>
</dbReference>
<evidence type="ECO:0000259" key="8">
    <source>
        <dbReference type="Pfam" id="PF00108"/>
    </source>
</evidence>
<dbReference type="Pfam" id="PF00108">
    <property type="entry name" value="Thiolase_N"/>
    <property type="match status" value="1"/>
</dbReference>
<dbReference type="GO" id="GO:0003988">
    <property type="term" value="F:acetyl-CoA C-acyltransferase activity"/>
    <property type="evidence" value="ECO:0007669"/>
    <property type="project" value="UniProtKB-EC"/>
</dbReference>
<feature type="domain" description="Thiolase C-terminal" evidence="9">
    <location>
        <begin position="266"/>
        <end position="388"/>
    </location>
</feature>
<name>A0A953HT56_9BACT</name>
<dbReference type="Proteomes" id="UP000753961">
    <property type="component" value="Unassembled WGS sequence"/>
</dbReference>
<dbReference type="PROSITE" id="PS00099">
    <property type="entry name" value="THIOLASE_3"/>
    <property type="match status" value="1"/>
</dbReference>
<dbReference type="CDD" id="cd00751">
    <property type="entry name" value="thiolase"/>
    <property type="match status" value="1"/>
</dbReference>
<evidence type="ECO:0000313" key="10">
    <source>
        <dbReference type="EMBL" id="MBY5957438.1"/>
    </source>
</evidence>
<dbReference type="PANTHER" id="PTHR43853:SF21">
    <property type="entry name" value="STEROID 3-KETOACYL-COA THIOLASE"/>
    <property type="match status" value="1"/>
</dbReference>
<keyword evidence="4 7" id="KW-0012">Acyltransferase</keyword>